<protein>
    <submittedName>
        <fullName evidence="1">Uncharacterized protein</fullName>
    </submittedName>
</protein>
<name>A0A9D3MR66_ANGAN</name>
<comment type="caution">
    <text evidence="1">The sequence shown here is derived from an EMBL/GenBank/DDBJ whole genome shotgun (WGS) entry which is preliminary data.</text>
</comment>
<dbReference type="Proteomes" id="UP001044222">
    <property type="component" value="Unassembled WGS sequence"/>
</dbReference>
<evidence type="ECO:0000313" key="2">
    <source>
        <dbReference type="Proteomes" id="UP001044222"/>
    </source>
</evidence>
<accession>A0A9D3MR66</accession>
<dbReference type="EMBL" id="JAFIRN010000003">
    <property type="protein sequence ID" value="KAG5853295.1"/>
    <property type="molecule type" value="Genomic_DNA"/>
</dbReference>
<reference evidence="1" key="1">
    <citation type="submission" date="2021-01" db="EMBL/GenBank/DDBJ databases">
        <title>A chromosome-scale assembly of European eel, Anguilla anguilla.</title>
        <authorList>
            <person name="Henkel C."/>
            <person name="Jong-Raadsen S.A."/>
            <person name="Dufour S."/>
            <person name="Weltzien F.-A."/>
            <person name="Palstra A.P."/>
            <person name="Pelster B."/>
            <person name="Spaink H.P."/>
            <person name="Van Den Thillart G.E."/>
            <person name="Jansen H."/>
            <person name="Zahm M."/>
            <person name="Klopp C."/>
            <person name="Cedric C."/>
            <person name="Louis A."/>
            <person name="Berthelot C."/>
            <person name="Parey E."/>
            <person name="Roest Crollius H."/>
            <person name="Montfort J."/>
            <person name="Robinson-Rechavi M."/>
            <person name="Bucao C."/>
            <person name="Bouchez O."/>
            <person name="Gislard M."/>
            <person name="Lluch J."/>
            <person name="Milhes M."/>
            <person name="Lampietro C."/>
            <person name="Lopez Roques C."/>
            <person name="Donnadieu C."/>
            <person name="Braasch I."/>
            <person name="Desvignes T."/>
            <person name="Postlethwait J."/>
            <person name="Bobe J."/>
            <person name="Guiguen Y."/>
            <person name="Dirks R."/>
        </authorList>
    </citation>
    <scope>NUCLEOTIDE SEQUENCE</scope>
    <source>
        <strain evidence="1">Tag_6206</strain>
        <tissue evidence="1">Liver</tissue>
    </source>
</reference>
<proteinExistence type="predicted"/>
<evidence type="ECO:0000313" key="1">
    <source>
        <dbReference type="EMBL" id="KAG5853295.1"/>
    </source>
</evidence>
<gene>
    <name evidence="1" type="ORF">ANANG_G00071630</name>
</gene>
<keyword evidence="2" id="KW-1185">Reference proteome</keyword>
<sequence>MYIYVIYTFKNIVCGLSDVNNPSIVCVYIATYINSIHCTYIQLSIYFFYRNTSSDPSSFHCCSGITLEV</sequence>
<dbReference type="AlphaFoldDB" id="A0A9D3MR66"/>
<organism evidence="1 2">
    <name type="scientific">Anguilla anguilla</name>
    <name type="common">European freshwater eel</name>
    <name type="synonym">Muraena anguilla</name>
    <dbReference type="NCBI Taxonomy" id="7936"/>
    <lineage>
        <taxon>Eukaryota</taxon>
        <taxon>Metazoa</taxon>
        <taxon>Chordata</taxon>
        <taxon>Craniata</taxon>
        <taxon>Vertebrata</taxon>
        <taxon>Euteleostomi</taxon>
        <taxon>Actinopterygii</taxon>
        <taxon>Neopterygii</taxon>
        <taxon>Teleostei</taxon>
        <taxon>Anguilliformes</taxon>
        <taxon>Anguillidae</taxon>
        <taxon>Anguilla</taxon>
    </lineage>
</organism>